<dbReference type="RefSeq" id="WP_223984119.1">
    <property type="nucleotide sequence ID" value="NZ_CAJZAG010000002.1"/>
</dbReference>
<evidence type="ECO:0000256" key="1">
    <source>
        <dbReference type="SAM" id="SignalP"/>
    </source>
</evidence>
<proteinExistence type="predicted"/>
<keyword evidence="1" id="KW-0732">Signal</keyword>
<feature type="signal peptide" evidence="1">
    <location>
        <begin position="1"/>
        <end position="24"/>
    </location>
</feature>
<gene>
    <name evidence="2" type="ORF">LMG32289_01529</name>
</gene>
<evidence type="ECO:0000313" key="3">
    <source>
        <dbReference type="Proteomes" id="UP000706525"/>
    </source>
</evidence>
<keyword evidence="3" id="KW-1185">Reference proteome</keyword>
<evidence type="ECO:0000313" key="2">
    <source>
        <dbReference type="EMBL" id="CAG9167888.1"/>
    </source>
</evidence>
<reference evidence="2 3" key="1">
    <citation type="submission" date="2021-08" db="EMBL/GenBank/DDBJ databases">
        <authorList>
            <person name="Peeters C."/>
        </authorList>
    </citation>
    <scope>NUCLEOTIDE SEQUENCE [LARGE SCALE GENOMIC DNA]</scope>
    <source>
        <strain evidence="2 3">LMG 32289</strain>
    </source>
</reference>
<dbReference type="EMBL" id="CAJZAG010000002">
    <property type="protein sequence ID" value="CAG9167888.1"/>
    <property type="molecule type" value="Genomic_DNA"/>
</dbReference>
<sequence length="179" mass="20214">MSHTPHLFPLRALRAATLVTVAAAALLAGCAALEPVKTGDKLIGGPESAVRETFGTPTDTFKLADGTTRWIYSKQPYGYDIYAADFDANGRLKSFREMLTEAEIYSAKPGVWTKQDVLERWGQPKEPINYYPLMKREAWSYRMYVPPYQPAHFSVYFTDAGVVDRTMIILDARGDRNRR</sequence>
<name>A0ABM8WKI1_9BURK</name>
<accession>A0ABM8WKI1</accession>
<feature type="chain" id="PRO_5046490256" description="Lipoprotein" evidence="1">
    <location>
        <begin position="25"/>
        <end position="179"/>
    </location>
</feature>
<protein>
    <recommendedName>
        <fullName evidence="4">Lipoprotein</fullName>
    </recommendedName>
</protein>
<evidence type="ECO:0008006" key="4">
    <source>
        <dbReference type="Google" id="ProtNLM"/>
    </source>
</evidence>
<dbReference type="Proteomes" id="UP000706525">
    <property type="component" value="Unassembled WGS sequence"/>
</dbReference>
<comment type="caution">
    <text evidence="2">The sequence shown here is derived from an EMBL/GenBank/DDBJ whole genome shotgun (WGS) entry which is preliminary data.</text>
</comment>
<organism evidence="2 3">
    <name type="scientific">Cupriavidus pampae</name>
    <dbReference type="NCBI Taxonomy" id="659251"/>
    <lineage>
        <taxon>Bacteria</taxon>
        <taxon>Pseudomonadati</taxon>
        <taxon>Pseudomonadota</taxon>
        <taxon>Betaproteobacteria</taxon>
        <taxon>Burkholderiales</taxon>
        <taxon>Burkholderiaceae</taxon>
        <taxon>Cupriavidus</taxon>
    </lineage>
</organism>